<proteinExistence type="predicted"/>
<dbReference type="Proteomes" id="UP000735302">
    <property type="component" value="Unassembled WGS sequence"/>
</dbReference>
<name>A0AAV4CX09_9GAST</name>
<dbReference type="EMBL" id="BLXT01007055">
    <property type="protein sequence ID" value="GFO36423.1"/>
    <property type="molecule type" value="Genomic_DNA"/>
</dbReference>
<evidence type="ECO:0000313" key="1">
    <source>
        <dbReference type="EMBL" id="GFO36423.1"/>
    </source>
</evidence>
<evidence type="ECO:0000313" key="2">
    <source>
        <dbReference type="Proteomes" id="UP000735302"/>
    </source>
</evidence>
<sequence>MTAQTKLRTREGILARSTLLKIDKLNSNYIAAEKRDNLSSDYHVADKRDNLGSDYIVAEKRDNLDLDYTVAEKCDNLGSDYMAAEKLDSLGSLKPKHIVTLIPQLPKTTLGGIKSVYHYTI</sequence>
<reference evidence="1 2" key="1">
    <citation type="journal article" date="2021" name="Elife">
        <title>Chloroplast acquisition without the gene transfer in kleptoplastic sea slugs, Plakobranchus ocellatus.</title>
        <authorList>
            <person name="Maeda T."/>
            <person name="Takahashi S."/>
            <person name="Yoshida T."/>
            <person name="Shimamura S."/>
            <person name="Takaki Y."/>
            <person name="Nagai Y."/>
            <person name="Toyoda A."/>
            <person name="Suzuki Y."/>
            <person name="Arimoto A."/>
            <person name="Ishii H."/>
            <person name="Satoh N."/>
            <person name="Nishiyama T."/>
            <person name="Hasebe M."/>
            <person name="Maruyama T."/>
            <person name="Minagawa J."/>
            <person name="Obokata J."/>
            <person name="Shigenobu S."/>
        </authorList>
    </citation>
    <scope>NUCLEOTIDE SEQUENCE [LARGE SCALE GENOMIC DNA]</scope>
</reference>
<dbReference type="AlphaFoldDB" id="A0AAV4CX09"/>
<gene>
    <name evidence="1" type="ORF">PoB_006292800</name>
</gene>
<keyword evidence="2" id="KW-1185">Reference proteome</keyword>
<protein>
    <submittedName>
        <fullName evidence="1">Uncharacterized protein</fullName>
    </submittedName>
</protein>
<organism evidence="1 2">
    <name type="scientific">Plakobranchus ocellatus</name>
    <dbReference type="NCBI Taxonomy" id="259542"/>
    <lineage>
        <taxon>Eukaryota</taxon>
        <taxon>Metazoa</taxon>
        <taxon>Spiralia</taxon>
        <taxon>Lophotrochozoa</taxon>
        <taxon>Mollusca</taxon>
        <taxon>Gastropoda</taxon>
        <taxon>Heterobranchia</taxon>
        <taxon>Euthyneura</taxon>
        <taxon>Panpulmonata</taxon>
        <taxon>Sacoglossa</taxon>
        <taxon>Placobranchoidea</taxon>
        <taxon>Plakobranchidae</taxon>
        <taxon>Plakobranchus</taxon>
    </lineage>
</organism>
<accession>A0AAV4CX09</accession>
<comment type="caution">
    <text evidence="1">The sequence shown here is derived from an EMBL/GenBank/DDBJ whole genome shotgun (WGS) entry which is preliminary data.</text>
</comment>